<comment type="caution">
    <text evidence="2">The sequence shown here is derived from an EMBL/GenBank/DDBJ whole genome shotgun (WGS) entry which is preliminary data.</text>
</comment>
<dbReference type="EMBL" id="WVHT01000004">
    <property type="protein sequence ID" value="MXV51513.1"/>
    <property type="molecule type" value="Genomic_DNA"/>
</dbReference>
<organism evidence="2 3">
    <name type="scientific">Hufsiella arboris</name>
    <dbReference type="NCBI Taxonomy" id="2695275"/>
    <lineage>
        <taxon>Bacteria</taxon>
        <taxon>Pseudomonadati</taxon>
        <taxon>Bacteroidota</taxon>
        <taxon>Sphingobacteriia</taxon>
        <taxon>Sphingobacteriales</taxon>
        <taxon>Sphingobacteriaceae</taxon>
        <taxon>Hufsiella</taxon>
    </lineage>
</organism>
<evidence type="ECO:0000313" key="3">
    <source>
        <dbReference type="Proteomes" id="UP000466586"/>
    </source>
</evidence>
<dbReference type="AlphaFoldDB" id="A0A7K1YAC0"/>
<gene>
    <name evidence="2" type="ORF">GS399_11075</name>
</gene>
<evidence type="ECO:0000313" key="2">
    <source>
        <dbReference type="EMBL" id="MXV51513.1"/>
    </source>
</evidence>
<feature type="domain" description="DUF5655" evidence="1">
    <location>
        <begin position="27"/>
        <end position="132"/>
    </location>
</feature>
<proteinExistence type="predicted"/>
<dbReference type="Pfam" id="PF18899">
    <property type="entry name" value="DUF5655"/>
    <property type="match status" value="1"/>
</dbReference>
<dbReference type="Proteomes" id="UP000466586">
    <property type="component" value="Unassembled WGS sequence"/>
</dbReference>
<reference evidence="2 3" key="1">
    <citation type="submission" date="2019-11" db="EMBL/GenBank/DDBJ databases">
        <title>Pedobacter sp. HMF7647 Genome sequencing and assembly.</title>
        <authorList>
            <person name="Kang H."/>
            <person name="Kim H."/>
            <person name="Joh K."/>
        </authorList>
    </citation>
    <scope>NUCLEOTIDE SEQUENCE [LARGE SCALE GENOMIC DNA]</scope>
    <source>
        <strain evidence="2 3">HMF7647</strain>
    </source>
</reference>
<dbReference type="InterPro" id="IPR043714">
    <property type="entry name" value="DUF5655"/>
</dbReference>
<keyword evidence="3" id="KW-1185">Reference proteome</keyword>
<accession>A0A7K1YAC0</accession>
<dbReference type="RefSeq" id="WP_160844680.1">
    <property type="nucleotide sequence ID" value="NZ_WVHT01000004.1"/>
</dbReference>
<evidence type="ECO:0000259" key="1">
    <source>
        <dbReference type="Pfam" id="PF18899"/>
    </source>
</evidence>
<sequence length="133" mass="15338">MSWTFPKCERELAKPNQWHYCAKISVASLFDGVPMELELAFDQVLAEVASWEDVAVSTTPNCIVFGHRKTFLVIRPTKKFLEVKFYTKEPLHEGTVAKTNLRAGKLEHQVRLLRAGDVNSQLFSYFRKSYELL</sequence>
<protein>
    <recommendedName>
        <fullName evidence="1">DUF5655 domain-containing protein</fullName>
    </recommendedName>
</protein>
<name>A0A7K1YAC0_9SPHI</name>